<keyword evidence="1" id="KW-1133">Transmembrane helix</keyword>
<sequence length="309" mass="34087">MRYGKQDELISEADIEELFANPVMPASFDRLVAPRPLPKRPLKWPVFVVPAAIVVIAALVFVMVVRPFSSVRAAHYAQASQLTSTMSESYVETSTAFTNAYSFLYSNEIDPTTVDATELTSTVKTFDEQVDDFADARAMSDQDVASAYANFQRQAKQYVKLMNALADSAGTLAQSSAVCVETPTVAEGDSDYYEQYETYIANCRSNVEALTQSEASVLQEYASTTVQNLDQMTSIINQMRTIGDFSTATSAEYQELSALADQLIDLDTGYGALNDFQVDLQQAVENVNPMEMLQELNTLLGDKYQEKSA</sequence>
<keyword evidence="1" id="KW-0472">Membrane</keyword>
<evidence type="ECO:0000313" key="2">
    <source>
        <dbReference type="EMBL" id="OZG62507.1"/>
    </source>
</evidence>
<keyword evidence="3" id="KW-1185">Reference proteome</keyword>
<evidence type="ECO:0000313" key="3">
    <source>
        <dbReference type="Proteomes" id="UP000216352"/>
    </source>
</evidence>
<accession>A0A261FTM3</accession>
<feature type="transmembrane region" description="Helical" evidence="1">
    <location>
        <begin position="44"/>
        <end position="65"/>
    </location>
</feature>
<keyword evidence="1" id="KW-0812">Transmembrane</keyword>
<reference evidence="2 3" key="1">
    <citation type="journal article" date="2017" name="BMC Genomics">
        <title>Comparative genomic and phylogenomic analyses of the Bifidobacteriaceae family.</title>
        <authorList>
            <person name="Lugli G.A."/>
            <person name="Milani C."/>
            <person name="Turroni F."/>
            <person name="Duranti S."/>
            <person name="Mancabelli L."/>
            <person name="Mangifesta M."/>
            <person name="Ferrario C."/>
            <person name="Modesto M."/>
            <person name="Mattarelli P."/>
            <person name="Jiri K."/>
            <person name="van Sinderen D."/>
            <person name="Ventura M."/>
        </authorList>
    </citation>
    <scope>NUCLEOTIDE SEQUENCE [LARGE SCALE GENOMIC DNA]</scope>
    <source>
        <strain evidence="2 3">DSM 28807</strain>
    </source>
</reference>
<name>A0A261FTM3_9BIFI</name>
<gene>
    <name evidence="2" type="ORF">BLEM_1053</name>
</gene>
<dbReference type="OrthoDB" id="3233721at2"/>
<comment type="caution">
    <text evidence="2">The sequence shown here is derived from an EMBL/GenBank/DDBJ whole genome shotgun (WGS) entry which is preliminary data.</text>
</comment>
<organism evidence="2 3">
    <name type="scientific">Bifidobacterium lemurum</name>
    <dbReference type="NCBI Taxonomy" id="1603886"/>
    <lineage>
        <taxon>Bacteria</taxon>
        <taxon>Bacillati</taxon>
        <taxon>Actinomycetota</taxon>
        <taxon>Actinomycetes</taxon>
        <taxon>Bifidobacteriales</taxon>
        <taxon>Bifidobacteriaceae</taxon>
        <taxon>Bifidobacterium</taxon>
    </lineage>
</organism>
<proteinExistence type="predicted"/>
<protein>
    <submittedName>
        <fullName evidence="2">Uncharacterized protein</fullName>
    </submittedName>
</protein>
<dbReference type="RefSeq" id="WP_072724127.1">
    <property type="nucleotide sequence ID" value="NZ_BDIS01000004.1"/>
</dbReference>
<dbReference type="STRING" id="1603886.GCA_001895165_00462"/>
<dbReference type="EMBL" id="MWWX01000005">
    <property type="protein sequence ID" value="OZG62507.1"/>
    <property type="molecule type" value="Genomic_DNA"/>
</dbReference>
<dbReference type="AlphaFoldDB" id="A0A261FTM3"/>
<dbReference type="Proteomes" id="UP000216352">
    <property type="component" value="Unassembled WGS sequence"/>
</dbReference>
<evidence type="ECO:0000256" key="1">
    <source>
        <dbReference type="SAM" id="Phobius"/>
    </source>
</evidence>